<dbReference type="AlphaFoldDB" id="A0A6N7S954"/>
<keyword evidence="1" id="KW-1133">Transmembrane helix</keyword>
<reference evidence="4 5" key="1">
    <citation type="journal article" date="2019" name="Nat. Med.">
        <title>A library of human gut bacterial isolates paired with longitudinal multiomics data enables mechanistic microbiome research.</title>
        <authorList>
            <person name="Poyet M."/>
            <person name="Groussin M."/>
            <person name="Gibbons S.M."/>
            <person name="Avila-Pacheco J."/>
            <person name="Jiang X."/>
            <person name="Kearney S.M."/>
            <person name="Perrotta A.R."/>
            <person name="Berdy B."/>
            <person name="Zhao S."/>
            <person name="Lieberman T.D."/>
            <person name="Swanson P.K."/>
            <person name="Smith M."/>
            <person name="Roesemann S."/>
            <person name="Alexander J.E."/>
            <person name="Rich S.A."/>
            <person name="Livny J."/>
            <person name="Vlamakis H."/>
            <person name="Clish C."/>
            <person name="Bullock K."/>
            <person name="Deik A."/>
            <person name="Scott J."/>
            <person name="Pierce K.A."/>
            <person name="Xavier R.J."/>
            <person name="Alm E.J."/>
        </authorList>
    </citation>
    <scope>NUCLEOTIDE SEQUENCE [LARGE SCALE GENOMIC DNA]</scope>
    <source>
        <strain evidence="2 4">BIOML-A4</strain>
        <strain evidence="3 5">BIOML-A5</strain>
    </source>
</reference>
<keyword evidence="5" id="KW-1185">Reference proteome</keyword>
<evidence type="ECO:0000313" key="5">
    <source>
        <dbReference type="Proteomes" id="UP000480929"/>
    </source>
</evidence>
<feature type="transmembrane region" description="Helical" evidence="1">
    <location>
        <begin position="43"/>
        <end position="65"/>
    </location>
</feature>
<proteinExistence type="predicted"/>
<dbReference type="OrthoDB" id="9911777at2"/>
<evidence type="ECO:0000313" key="3">
    <source>
        <dbReference type="EMBL" id="MSC34161.1"/>
    </source>
</evidence>
<dbReference type="EMBL" id="WKPJ01000026">
    <property type="protein sequence ID" value="MSA90431.1"/>
    <property type="molecule type" value="Genomic_DNA"/>
</dbReference>
<dbReference type="Proteomes" id="UP000480929">
    <property type="component" value="Unassembled WGS sequence"/>
</dbReference>
<dbReference type="Proteomes" id="UP000433575">
    <property type="component" value="Unassembled WGS sequence"/>
</dbReference>
<keyword evidence="1" id="KW-0472">Membrane</keyword>
<comment type="caution">
    <text evidence="2">The sequence shown here is derived from an EMBL/GenBank/DDBJ whole genome shotgun (WGS) entry which is preliminary data.</text>
</comment>
<keyword evidence="1" id="KW-0812">Transmembrane</keyword>
<evidence type="ECO:0000313" key="4">
    <source>
        <dbReference type="Proteomes" id="UP000433575"/>
    </source>
</evidence>
<protein>
    <submittedName>
        <fullName evidence="2">Uncharacterized protein</fullName>
    </submittedName>
</protein>
<dbReference type="EMBL" id="WKPI01000028">
    <property type="protein sequence ID" value="MSC34161.1"/>
    <property type="molecule type" value="Genomic_DNA"/>
</dbReference>
<sequence>MTREEWKQACRKNVFGRFRFYLIAVGIAVLIAVLAVMRRPGQIIVMGLAGIVGLVLLGILLLLAMEFRGIDRMTKILPESLGLLCQLNYLWLGEEKAYYWFRRHGYTISFKELVSCSIAPVSETPYASGSADDGMLILGLKDQRSLSVNLKDKDNAVKAAQYLKTKNPRLVLADINEKQVSLEEIHNEG</sequence>
<gene>
    <name evidence="3" type="ORF">GKD88_13625</name>
    <name evidence="2" type="ORF">GKE08_13955</name>
</gene>
<name>A0A6N7S954_9FIRM</name>
<evidence type="ECO:0000313" key="2">
    <source>
        <dbReference type="EMBL" id="MSA90431.1"/>
    </source>
</evidence>
<dbReference type="RefSeq" id="WP_154239673.1">
    <property type="nucleotide sequence ID" value="NZ_CALJPI010000135.1"/>
</dbReference>
<accession>A0A6N7S954</accession>
<evidence type="ECO:0000256" key="1">
    <source>
        <dbReference type="SAM" id="Phobius"/>
    </source>
</evidence>
<feature type="transmembrane region" description="Helical" evidence="1">
    <location>
        <begin position="20"/>
        <end position="37"/>
    </location>
</feature>
<organism evidence="2 4">
    <name type="scientific">Holdemania massiliensis</name>
    <dbReference type="NCBI Taxonomy" id="1468449"/>
    <lineage>
        <taxon>Bacteria</taxon>
        <taxon>Bacillati</taxon>
        <taxon>Bacillota</taxon>
        <taxon>Erysipelotrichia</taxon>
        <taxon>Erysipelotrichales</taxon>
        <taxon>Erysipelotrichaceae</taxon>
        <taxon>Holdemania</taxon>
    </lineage>
</organism>